<comment type="caution">
    <text evidence="3">The sequence shown here is derived from an EMBL/GenBank/DDBJ whole genome shotgun (WGS) entry which is preliminary data.</text>
</comment>
<dbReference type="InterPro" id="IPR002656">
    <property type="entry name" value="Acyl_transf_3_dom"/>
</dbReference>
<feature type="transmembrane region" description="Helical" evidence="1">
    <location>
        <begin position="172"/>
        <end position="191"/>
    </location>
</feature>
<sequence length="389" mass="43241">MTSTPQLAHVVPGKNHRFHCLDGLRGVAAILIVFFHLPSEMYSKLRGPNAYLAVDLFFLLSGFVIAFSYEGRLQKGMRWSDFFAARVIRLWPIYLIGTAIGALHQIVLPHVGMSLATLAKQTALALFMLPDLHKQTHGSFLYPLDFPAWSLFFEMIANLLYAALVKQGVAKTSGLIGLCTISLASLTAWAWRTGNINAGSDAGTFWGGFARVGFGFFLGVLLFRAYQRWLQHRNILATKGPLLAIATTIVTIVALMTPMASSPIRQVLTVTIIFPAVVLFGSLSRLPSSWKPLMVLLGEISFPVYLLHIHFVSLLQLHVIQNLFQRSPSFPSAILFALFCALLPLSWLLNKIFDLPVRRFLTHSYNSLFRATELQPTLRSAESSPRADL</sequence>
<feature type="transmembrane region" description="Helical" evidence="1">
    <location>
        <begin position="235"/>
        <end position="257"/>
    </location>
</feature>
<dbReference type="EMBL" id="JBHSWI010000001">
    <property type="protein sequence ID" value="MFC6645015.1"/>
    <property type="molecule type" value="Genomic_DNA"/>
</dbReference>
<proteinExistence type="predicted"/>
<dbReference type="RefSeq" id="WP_263371415.1">
    <property type="nucleotide sequence ID" value="NZ_JAGSYD010000003.1"/>
</dbReference>
<protein>
    <submittedName>
        <fullName evidence="3">Acyltransferase family protein</fullName>
        <ecNumber evidence="3">2.3.-.-</ecNumber>
    </submittedName>
</protein>
<reference evidence="4" key="1">
    <citation type="journal article" date="2019" name="Int. J. Syst. Evol. Microbiol.">
        <title>The Global Catalogue of Microorganisms (GCM) 10K type strain sequencing project: providing services to taxonomists for standard genome sequencing and annotation.</title>
        <authorList>
            <consortium name="The Broad Institute Genomics Platform"/>
            <consortium name="The Broad Institute Genome Sequencing Center for Infectious Disease"/>
            <person name="Wu L."/>
            <person name="Ma J."/>
        </authorList>
    </citation>
    <scope>NUCLEOTIDE SEQUENCE [LARGE SCALE GENOMIC DNA]</scope>
    <source>
        <strain evidence="4">CGMCC 1.16026</strain>
    </source>
</reference>
<feature type="transmembrane region" description="Helical" evidence="1">
    <location>
        <begin position="263"/>
        <end position="283"/>
    </location>
</feature>
<feature type="transmembrane region" description="Helical" evidence="1">
    <location>
        <begin position="50"/>
        <end position="69"/>
    </location>
</feature>
<dbReference type="PANTHER" id="PTHR23028">
    <property type="entry name" value="ACETYLTRANSFERASE"/>
    <property type="match status" value="1"/>
</dbReference>
<dbReference type="PANTHER" id="PTHR23028:SF134">
    <property type="entry name" value="PUTATIVE (AFU_ORTHOLOGUE AFUA_4G08520)-RELATED"/>
    <property type="match status" value="1"/>
</dbReference>
<name>A0ABW1Z7R0_9BACT</name>
<keyword evidence="1" id="KW-0812">Transmembrane</keyword>
<feature type="transmembrane region" description="Helical" evidence="1">
    <location>
        <begin position="20"/>
        <end position="38"/>
    </location>
</feature>
<feature type="transmembrane region" description="Helical" evidence="1">
    <location>
        <begin position="329"/>
        <end position="349"/>
    </location>
</feature>
<feature type="transmembrane region" description="Helical" evidence="1">
    <location>
        <begin position="90"/>
        <end position="108"/>
    </location>
</feature>
<evidence type="ECO:0000313" key="4">
    <source>
        <dbReference type="Proteomes" id="UP001596391"/>
    </source>
</evidence>
<evidence type="ECO:0000313" key="3">
    <source>
        <dbReference type="EMBL" id="MFC6645015.1"/>
    </source>
</evidence>
<dbReference type="EC" id="2.3.-.-" evidence="3"/>
<evidence type="ECO:0000259" key="2">
    <source>
        <dbReference type="Pfam" id="PF01757"/>
    </source>
</evidence>
<feature type="transmembrane region" description="Helical" evidence="1">
    <location>
        <begin position="146"/>
        <end position="165"/>
    </location>
</feature>
<accession>A0ABW1Z7R0</accession>
<organism evidence="3 4">
    <name type="scientific">Granulicella cerasi</name>
    <dbReference type="NCBI Taxonomy" id="741063"/>
    <lineage>
        <taxon>Bacteria</taxon>
        <taxon>Pseudomonadati</taxon>
        <taxon>Acidobacteriota</taxon>
        <taxon>Terriglobia</taxon>
        <taxon>Terriglobales</taxon>
        <taxon>Acidobacteriaceae</taxon>
        <taxon>Granulicella</taxon>
    </lineage>
</organism>
<keyword evidence="3" id="KW-0012">Acyltransferase</keyword>
<feature type="domain" description="Acyltransferase 3" evidence="2">
    <location>
        <begin position="19"/>
        <end position="349"/>
    </location>
</feature>
<gene>
    <name evidence="3" type="ORF">ACFQBQ_05290</name>
</gene>
<evidence type="ECO:0000256" key="1">
    <source>
        <dbReference type="SAM" id="Phobius"/>
    </source>
</evidence>
<keyword evidence="1" id="KW-1133">Transmembrane helix</keyword>
<dbReference type="GO" id="GO:0016746">
    <property type="term" value="F:acyltransferase activity"/>
    <property type="evidence" value="ECO:0007669"/>
    <property type="project" value="UniProtKB-KW"/>
</dbReference>
<feature type="transmembrane region" description="Helical" evidence="1">
    <location>
        <begin position="295"/>
        <end position="317"/>
    </location>
</feature>
<dbReference type="InterPro" id="IPR050879">
    <property type="entry name" value="Acyltransferase_3"/>
</dbReference>
<feature type="transmembrane region" description="Helical" evidence="1">
    <location>
        <begin position="203"/>
        <end position="223"/>
    </location>
</feature>
<keyword evidence="3" id="KW-0808">Transferase</keyword>
<keyword evidence="1" id="KW-0472">Membrane</keyword>
<dbReference type="Pfam" id="PF01757">
    <property type="entry name" value="Acyl_transf_3"/>
    <property type="match status" value="1"/>
</dbReference>
<keyword evidence="4" id="KW-1185">Reference proteome</keyword>
<dbReference type="Proteomes" id="UP001596391">
    <property type="component" value="Unassembled WGS sequence"/>
</dbReference>